<dbReference type="EMBL" id="BJUZ01000001">
    <property type="protein sequence ID" value="GEK92527.1"/>
    <property type="molecule type" value="Genomic_DNA"/>
</dbReference>
<sequence>MAFSNPSRPQLNLPRHLHVARWVAIVIFFPVAIFTAMASVLLWQLSRGPVDVTFASKLFEPVAIASGPRPGHPAGRLRWSDLKIAWQPSSRGVPSGLVLAAQDLKILRLDGTVADRAAEADTVLSLSALTKGILSPRTLRLKGAYFALRRAHDGDVDLDLPDQQHKGRGTPIQLIRLTALDVQDVTVTMTGLPKGQTLRLGPIEAHTRLFPIARHSHDFVWTGWGKTTLQIGSVKTLFSAQGSQSGAASRWTVSSTPITPSDLSAFDPALARWGVPVSMQADLTLPAHGAMPQLRDILLHLRVGAGHIVQKTLPPLDIREAHAALHLNTDAPGLLGATRLELTELTLTVADSEGAITHLGASGNARLDDLRHPQSMDGDAEIHLDGFSFATLGSLWPENVMRGARRWIVGNITDGHGEGLHLQSHLHAAGGLQHIKPTTVQGSLDGHGLTAHWLRPIEPATGLEAHLGFDGPDALVVSFGKGQQPDGNGGLIAVSDGNVRITGLLEKDQSGDIDTTLHGPLSSFLTILAHPRLHLLSRHPLPFTNPSGDVVAKTRLTLPLTTHLKNSDMHFQASADYAHVHLGSVLFGRVIDGASGRMSATEDGLDLTGDGTLGGIQTHVALKENFRFGASSRVVQDITASALIDPDSAQIAGIGPKGLFTGQASMMAHYVQRANDTADLLLSLDLEHAGITIPIWAKPEGEPAQASGHLAFAGHDVTALDELQAHGRTLSIAGRGTTVAGKVRGIILEGFRIGRTQGDARIDLPETASAPVGVHLDADPLDLAPLFASPAPTPEKPRHAHKDETPSGAWSIDLHAPHVFYGPKAAVGGVVSHFELRNGQLVSGQFALEAPTHLTATLKNSGREHPFQADIKDLGALLAGLGLYDRISGGEAHLDGVFTPDLKPLVRLTDRDMSVSGFGAGLPPFRGKLEMSRFEFLHPPGALTAVSFLSPLHWATTHSDHFEVDRLSMPMQVAGRVLMLHDGVIGNGALGATVKGPIDLDTSGVNLEGTIVPLFGLNALPSHLPGIGHVLTPEKGGGILAAAFTVRGTVGAPEVSVNPLTMLLPGILRNITH</sequence>
<keyword evidence="3" id="KW-1185">Reference proteome</keyword>
<evidence type="ECO:0000313" key="2">
    <source>
        <dbReference type="EMBL" id="GEK92527.1"/>
    </source>
</evidence>
<comment type="caution">
    <text evidence="2">The sequence shown here is derived from an EMBL/GenBank/DDBJ whole genome shotgun (WGS) entry which is preliminary data.</text>
</comment>
<proteinExistence type="predicted"/>
<name>A0A511B3Z0_9PROT</name>
<dbReference type="AlphaFoldDB" id="A0A511B3Z0"/>
<keyword evidence="1" id="KW-1133">Transmembrane helix</keyword>
<gene>
    <name evidence="2" type="ORF">GWA01_02970</name>
</gene>
<accession>A0A511B3Z0</accession>
<evidence type="ECO:0000256" key="1">
    <source>
        <dbReference type="SAM" id="Phobius"/>
    </source>
</evidence>
<feature type="transmembrane region" description="Helical" evidence="1">
    <location>
        <begin position="21"/>
        <end position="43"/>
    </location>
</feature>
<reference evidence="2 3" key="1">
    <citation type="submission" date="2019-07" db="EMBL/GenBank/DDBJ databases">
        <title>Whole genome shotgun sequence of Gluconobacter wancherniae NBRC 103581.</title>
        <authorList>
            <person name="Hosoyama A."/>
            <person name="Uohara A."/>
            <person name="Ohji S."/>
            <person name="Ichikawa N."/>
        </authorList>
    </citation>
    <scope>NUCLEOTIDE SEQUENCE [LARGE SCALE GENOMIC DNA]</scope>
    <source>
        <strain evidence="2 3">NBRC 103581</strain>
    </source>
</reference>
<organism evidence="2 3">
    <name type="scientific">Gluconobacter wancherniae NBRC 103581</name>
    <dbReference type="NCBI Taxonomy" id="656744"/>
    <lineage>
        <taxon>Bacteria</taxon>
        <taxon>Pseudomonadati</taxon>
        <taxon>Pseudomonadota</taxon>
        <taxon>Alphaproteobacteria</taxon>
        <taxon>Acetobacterales</taxon>
        <taxon>Acetobacteraceae</taxon>
        <taxon>Gluconobacter</taxon>
    </lineage>
</organism>
<dbReference type="Proteomes" id="UP000321230">
    <property type="component" value="Unassembled WGS sequence"/>
</dbReference>
<protein>
    <submittedName>
        <fullName evidence="2">Uncharacterized protein</fullName>
    </submittedName>
</protein>
<evidence type="ECO:0000313" key="3">
    <source>
        <dbReference type="Proteomes" id="UP000321230"/>
    </source>
</evidence>
<keyword evidence="1" id="KW-0812">Transmembrane</keyword>
<dbReference type="RefSeq" id="WP_146793317.1">
    <property type="nucleotide sequence ID" value="NZ_BARC01000005.1"/>
</dbReference>
<keyword evidence="1" id="KW-0472">Membrane</keyword>
<dbReference type="OrthoDB" id="7161641at2"/>